<sequence>AEVMREGQFNVISEEILRAEIEEIAQDNNQIVMMIAIALVVAVIALGICVGIYVQCNRRYNQQRHKIREMRKVKEFYNGVLKPYNHPTQLPSQTPAESQ</sequence>
<organism evidence="2">
    <name type="scientific">Oikopleura dioica</name>
    <name type="common">Tunicate</name>
    <dbReference type="NCBI Taxonomy" id="34765"/>
    <lineage>
        <taxon>Eukaryota</taxon>
        <taxon>Metazoa</taxon>
        <taxon>Chordata</taxon>
        <taxon>Tunicata</taxon>
        <taxon>Appendicularia</taxon>
        <taxon>Copelata</taxon>
        <taxon>Oikopleuridae</taxon>
        <taxon>Oikopleura</taxon>
    </lineage>
</organism>
<gene>
    <name evidence="2" type="ORF">GSOID_T00026368001</name>
</gene>
<evidence type="ECO:0000256" key="1">
    <source>
        <dbReference type="SAM" id="Phobius"/>
    </source>
</evidence>
<protein>
    <submittedName>
        <fullName evidence="2">Uncharacterized protein</fullName>
    </submittedName>
</protein>
<proteinExistence type="predicted"/>
<dbReference type="EMBL" id="FN657365">
    <property type="protein sequence ID" value="CBY42656.1"/>
    <property type="molecule type" value="Genomic_DNA"/>
</dbReference>
<keyword evidence="1" id="KW-0812">Transmembrane</keyword>
<keyword evidence="1" id="KW-1133">Transmembrane helix</keyword>
<reference evidence="2" key="1">
    <citation type="journal article" date="2010" name="Science">
        <title>Plasticity of animal genome architecture unmasked by rapid evolution of a pelagic tunicate.</title>
        <authorList>
            <person name="Denoeud F."/>
            <person name="Henriet S."/>
            <person name="Mungpakdee S."/>
            <person name="Aury J.M."/>
            <person name="Da Silva C."/>
            <person name="Brinkmann H."/>
            <person name="Mikhaleva J."/>
            <person name="Olsen L.C."/>
            <person name="Jubin C."/>
            <person name="Canestro C."/>
            <person name="Bouquet J.M."/>
            <person name="Danks G."/>
            <person name="Poulain J."/>
            <person name="Campsteijn C."/>
            <person name="Adamski M."/>
            <person name="Cross I."/>
            <person name="Yadetie F."/>
            <person name="Muffato M."/>
            <person name="Louis A."/>
            <person name="Butcher S."/>
            <person name="Tsagkogeorga G."/>
            <person name="Konrad A."/>
            <person name="Singh S."/>
            <person name="Jensen M.F."/>
            <person name="Cong E.H."/>
            <person name="Eikeseth-Otteraa H."/>
            <person name="Noel B."/>
            <person name="Anthouard V."/>
            <person name="Porcel B.M."/>
            <person name="Kachouri-Lafond R."/>
            <person name="Nishino A."/>
            <person name="Ugolini M."/>
            <person name="Chourrout P."/>
            <person name="Nishida H."/>
            <person name="Aasland R."/>
            <person name="Huzurbazar S."/>
            <person name="Westhof E."/>
            <person name="Delsuc F."/>
            <person name="Lehrach H."/>
            <person name="Reinhardt R."/>
            <person name="Weissenbach J."/>
            <person name="Roy S.W."/>
            <person name="Artiguenave F."/>
            <person name="Postlethwait J.H."/>
            <person name="Manak J.R."/>
            <person name="Thompson E.M."/>
            <person name="Jaillon O."/>
            <person name="Du Pasquier L."/>
            <person name="Boudinot P."/>
            <person name="Liberles D.A."/>
            <person name="Volff J.N."/>
            <person name="Philippe H."/>
            <person name="Lenhard B."/>
            <person name="Roest Crollius H."/>
            <person name="Wincker P."/>
            <person name="Chourrout D."/>
        </authorList>
    </citation>
    <scope>NUCLEOTIDE SEQUENCE [LARGE SCALE GENOMIC DNA]</scope>
</reference>
<feature type="non-terminal residue" evidence="2">
    <location>
        <position position="1"/>
    </location>
</feature>
<dbReference type="Proteomes" id="UP000011014">
    <property type="component" value="Unassembled WGS sequence"/>
</dbReference>
<name>E4Z4M8_OIKDI</name>
<evidence type="ECO:0000313" key="2">
    <source>
        <dbReference type="EMBL" id="CBY42656.1"/>
    </source>
</evidence>
<accession>E4Z4M8</accession>
<keyword evidence="1" id="KW-0472">Membrane</keyword>
<feature type="transmembrane region" description="Helical" evidence="1">
    <location>
        <begin position="31"/>
        <end position="54"/>
    </location>
</feature>
<dbReference type="AlphaFoldDB" id="E4Z4M8"/>